<protein>
    <recommendedName>
        <fullName evidence="2">tRNA (guanine(46)-N(7))-methyltransferase</fullName>
        <ecNumber evidence="2">2.1.1.33</ecNumber>
    </recommendedName>
</protein>
<dbReference type="Gene3D" id="3.40.50.150">
    <property type="entry name" value="Vaccinia Virus protein VP39"/>
    <property type="match status" value="1"/>
</dbReference>
<accession>A0AAX4PK16</accession>
<reference evidence="7 8" key="1">
    <citation type="submission" date="2024-03" db="EMBL/GenBank/DDBJ databases">
        <title>Complete genome sequence of the green alga Chloropicon roscoffensis RCC1871.</title>
        <authorList>
            <person name="Lemieux C."/>
            <person name="Pombert J.-F."/>
            <person name="Otis C."/>
            <person name="Turmel M."/>
        </authorList>
    </citation>
    <scope>NUCLEOTIDE SEQUENCE [LARGE SCALE GENOMIC DNA]</scope>
    <source>
        <strain evidence="7 8">RCC1871</strain>
    </source>
</reference>
<keyword evidence="3" id="KW-0489">Methyltransferase</keyword>
<proteinExistence type="predicted"/>
<organism evidence="7 8">
    <name type="scientific">Chloropicon roscoffensis</name>
    <dbReference type="NCBI Taxonomy" id="1461544"/>
    <lineage>
        <taxon>Eukaryota</taxon>
        <taxon>Viridiplantae</taxon>
        <taxon>Chlorophyta</taxon>
        <taxon>Chloropicophyceae</taxon>
        <taxon>Chloropicales</taxon>
        <taxon>Chloropicaceae</taxon>
        <taxon>Chloropicon</taxon>
    </lineage>
</organism>
<evidence type="ECO:0000256" key="4">
    <source>
        <dbReference type="ARBA" id="ARBA00022679"/>
    </source>
</evidence>
<dbReference type="PANTHER" id="PTHR23417:SF21">
    <property type="entry name" value="TRNA (GUANINE-N(7)-)-METHYLTRANSFERASE"/>
    <property type="match status" value="1"/>
</dbReference>
<gene>
    <name evidence="7" type="ORF">HKI87_14g77760</name>
</gene>
<keyword evidence="4" id="KW-0808">Transferase</keyword>
<evidence type="ECO:0000256" key="2">
    <source>
        <dbReference type="ARBA" id="ARBA00011977"/>
    </source>
</evidence>
<keyword evidence="5" id="KW-0949">S-adenosyl-L-methionine</keyword>
<comment type="catalytic activity">
    <reaction evidence="1">
        <text>guanosine(46) in tRNA + S-adenosyl-L-methionine = N(7)-methylguanosine(46) in tRNA + S-adenosyl-L-homocysteine</text>
        <dbReference type="Rhea" id="RHEA:42708"/>
        <dbReference type="Rhea" id="RHEA-COMP:10188"/>
        <dbReference type="Rhea" id="RHEA-COMP:10189"/>
        <dbReference type="ChEBI" id="CHEBI:57856"/>
        <dbReference type="ChEBI" id="CHEBI:59789"/>
        <dbReference type="ChEBI" id="CHEBI:74269"/>
        <dbReference type="ChEBI" id="CHEBI:74480"/>
        <dbReference type="EC" id="2.1.1.33"/>
    </reaction>
</comment>
<evidence type="ECO:0000256" key="3">
    <source>
        <dbReference type="ARBA" id="ARBA00022603"/>
    </source>
</evidence>
<evidence type="ECO:0000313" key="7">
    <source>
        <dbReference type="EMBL" id="WZN66211.1"/>
    </source>
</evidence>
<dbReference type="PANTHER" id="PTHR23417">
    <property type="entry name" value="3-DEOXY-D-MANNO-OCTULOSONIC-ACID TRANSFERASE/TRNA GUANINE-N 7 - -METHYLTRANSFERASE"/>
    <property type="match status" value="1"/>
</dbReference>
<dbReference type="AlphaFoldDB" id="A0AAX4PK16"/>
<dbReference type="Proteomes" id="UP001472866">
    <property type="component" value="Chromosome 14"/>
</dbReference>
<evidence type="ECO:0000256" key="1">
    <source>
        <dbReference type="ARBA" id="ARBA00000142"/>
    </source>
</evidence>
<dbReference type="CDD" id="cd02440">
    <property type="entry name" value="AdoMet_MTases"/>
    <property type="match status" value="1"/>
</dbReference>
<dbReference type="Pfam" id="PF02390">
    <property type="entry name" value="Methyltransf_4"/>
    <property type="match status" value="1"/>
</dbReference>
<evidence type="ECO:0000313" key="8">
    <source>
        <dbReference type="Proteomes" id="UP001472866"/>
    </source>
</evidence>
<dbReference type="InterPro" id="IPR003358">
    <property type="entry name" value="tRNA_(Gua-N-7)_MeTrfase_Trmb"/>
</dbReference>
<dbReference type="PROSITE" id="PS51625">
    <property type="entry name" value="SAM_MT_TRMB"/>
    <property type="match status" value="1"/>
</dbReference>
<keyword evidence="8" id="KW-1185">Reference proteome</keyword>
<dbReference type="EC" id="2.1.1.33" evidence="2"/>
<sequence>MAVHSSRRVKVCSRTRSPIRSSATPLSSYHNHSIQDSDGLDLWGTSKGLYERAGGVGGGGRVRQHINPFKKELQIPSELQASDWATFFENPDLPLEVDVGCGSGRFLLARAKRNGKKSNFFGMDIRSKLVERSNKWAELLGLGSNLHYYTTNATVSFETVLLSYPGRGGLCFRPVPRPSL</sequence>
<dbReference type="GO" id="GO:0008176">
    <property type="term" value="F:tRNA (guanine(46)-N7)-methyltransferase activity"/>
    <property type="evidence" value="ECO:0007669"/>
    <property type="project" value="UniProtKB-EC"/>
</dbReference>
<dbReference type="InterPro" id="IPR029063">
    <property type="entry name" value="SAM-dependent_MTases_sf"/>
</dbReference>
<evidence type="ECO:0000256" key="5">
    <source>
        <dbReference type="ARBA" id="ARBA00022691"/>
    </source>
</evidence>
<dbReference type="GO" id="GO:0043527">
    <property type="term" value="C:tRNA methyltransferase complex"/>
    <property type="evidence" value="ECO:0007669"/>
    <property type="project" value="TreeGrafter"/>
</dbReference>
<name>A0AAX4PK16_9CHLO</name>
<keyword evidence="6" id="KW-0819">tRNA processing</keyword>
<dbReference type="EMBL" id="CP151514">
    <property type="protein sequence ID" value="WZN66211.1"/>
    <property type="molecule type" value="Genomic_DNA"/>
</dbReference>
<evidence type="ECO:0000256" key="6">
    <source>
        <dbReference type="ARBA" id="ARBA00022694"/>
    </source>
</evidence>
<dbReference type="SUPFAM" id="SSF53335">
    <property type="entry name" value="S-adenosyl-L-methionine-dependent methyltransferases"/>
    <property type="match status" value="1"/>
</dbReference>